<keyword evidence="10" id="KW-0067">ATP-binding</keyword>
<dbReference type="InterPro" id="IPR003660">
    <property type="entry name" value="HAMP_dom"/>
</dbReference>
<dbReference type="GO" id="GO:0005886">
    <property type="term" value="C:plasma membrane"/>
    <property type="evidence" value="ECO:0007669"/>
    <property type="project" value="UniProtKB-SubCell"/>
</dbReference>
<evidence type="ECO:0000256" key="14">
    <source>
        <dbReference type="SAM" id="Phobius"/>
    </source>
</evidence>
<evidence type="ECO:0000256" key="12">
    <source>
        <dbReference type="ARBA" id="ARBA00023012"/>
    </source>
</evidence>
<dbReference type="SUPFAM" id="SSF158472">
    <property type="entry name" value="HAMP domain-like"/>
    <property type="match status" value="1"/>
</dbReference>
<comment type="catalytic activity">
    <reaction evidence="1">
        <text>ATP + protein L-histidine = ADP + protein N-phospho-L-histidine.</text>
        <dbReference type="EC" id="2.7.13.3"/>
    </reaction>
</comment>
<keyword evidence="11 14" id="KW-1133">Transmembrane helix</keyword>
<keyword evidence="9 17" id="KW-0418">Kinase</keyword>
<evidence type="ECO:0000256" key="3">
    <source>
        <dbReference type="ARBA" id="ARBA00012438"/>
    </source>
</evidence>
<dbReference type="GO" id="GO:0005524">
    <property type="term" value="F:ATP binding"/>
    <property type="evidence" value="ECO:0007669"/>
    <property type="project" value="UniProtKB-KW"/>
</dbReference>
<comment type="subcellular location">
    <subcellularLocation>
        <location evidence="2">Cell membrane</location>
        <topology evidence="2">Multi-pass membrane protein</topology>
    </subcellularLocation>
</comment>
<dbReference type="InterPro" id="IPR050398">
    <property type="entry name" value="HssS/ArlS-like"/>
</dbReference>
<dbReference type="SMART" id="SM00304">
    <property type="entry name" value="HAMP"/>
    <property type="match status" value="1"/>
</dbReference>
<dbReference type="SMART" id="SM00388">
    <property type="entry name" value="HisKA"/>
    <property type="match status" value="1"/>
</dbReference>
<feature type="domain" description="HAMP" evidence="16">
    <location>
        <begin position="183"/>
        <end position="234"/>
    </location>
</feature>
<keyword evidence="8" id="KW-0547">Nucleotide-binding</keyword>
<keyword evidence="5" id="KW-0597">Phosphoprotein</keyword>
<dbReference type="Pfam" id="PF02518">
    <property type="entry name" value="HATPase_c"/>
    <property type="match status" value="1"/>
</dbReference>
<proteinExistence type="predicted"/>
<keyword evidence="12" id="KW-0902">Two-component regulatory system</keyword>
<feature type="transmembrane region" description="Helical" evidence="14">
    <location>
        <begin position="163"/>
        <end position="185"/>
    </location>
</feature>
<evidence type="ECO:0000256" key="7">
    <source>
        <dbReference type="ARBA" id="ARBA00022692"/>
    </source>
</evidence>
<dbReference type="PROSITE" id="PS50885">
    <property type="entry name" value="HAMP"/>
    <property type="match status" value="1"/>
</dbReference>
<dbReference type="EMBL" id="NPMS01000003">
    <property type="protein sequence ID" value="OZU88959.1"/>
    <property type="molecule type" value="Genomic_DNA"/>
</dbReference>
<dbReference type="InterPro" id="IPR003594">
    <property type="entry name" value="HATPase_dom"/>
</dbReference>
<dbReference type="OrthoDB" id="9813151at2"/>
<dbReference type="Gene3D" id="3.30.565.10">
    <property type="entry name" value="Histidine kinase-like ATPase, C-terminal domain"/>
    <property type="match status" value="1"/>
</dbReference>
<evidence type="ECO:0000259" key="15">
    <source>
        <dbReference type="PROSITE" id="PS50109"/>
    </source>
</evidence>
<organism evidence="17 18">
    <name type="scientific">Virgibacillus indicus</name>
    <dbReference type="NCBI Taxonomy" id="2024554"/>
    <lineage>
        <taxon>Bacteria</taxon>
        <taxon>Bacillati</taxon>
        <taxon>Bacillota</taxon>
        <taxon>Bacilli</taxon>
        <taxon>Bacillales</taxon>
        <taxon>Bacillaceae</taxon>
        <taxon>Virgibacillus</taxon>
    </lineage>
</organism>
<comment type="caution">
    <text evidence="17">The sequence shown here is derived from an EMBL/GenBank/DDBJ whole genome shotgun (WGS) entry which is preliminary data.</text>
</comment>
<dbReference type="SMART" id="SM00387">
    <property type="entry name" value="HATPase_c"/>
    <property type="match status" value="1"/>
</dbReference>
<evidence type="ECO:0000256" key="4">
    <source>
        <dbReference type="ARBA" id="ARBA00022475"/>
    </source>
</evidence>
<protein>
    <recommendedName>
        <fullName evidence="3">histidine kinase</fullName>
        <ecNumber evidence="3">2.7.13.3</ecNumber>
    </recommendedName>
</protein>
<dbReference type="FunFam" id="1.10.287.130:FF:000001">
    <property type="entry name" value="Two-component sensor histidine kinase"/>
    <property type="match status" value="1"/>
</dbReference>
<dbReference type="RefSeq" id="WP_094885318.1">
    <property type="nucleotide sequence ID" value="NZ_NPMS01000003.1"/>
</dbReference>
<evidence type="ECO:0000256" key="2">
    <source>
        <dbReference type="ARBA" id="ARBA00004651"/>
    </source>
</evidence>
<evidence type="ECO:0000313" key="18">
    <source>
        <dbReference type="Proteomes" id="UP000216498"/>
    </source>
</evidence>
<dbReference type="CDD" id="cd00075">
    <property type="entry name" value="HATPase"/>
    <property type="match status" value="1"/>
</dbReference>
<evidence type="ECO:0000259" key="16">
    <source>
        <dbReference type="PROSITE" id="PS50885"/>
    </source>
</evidence>
<dbReference type="SUPFAM" id="SSF55874">
    <property type="entry name" value="ATPase domain of HSP90 chaperone/DNA topoisomerase II/histidine kinase"/>
    <property type="match status" value="1"/>
</dbReference>
<evidence type="ECO:0000256" key="1">
    <source>
        <dbReference type="ARBA" id="ARBA00000085"/>
    </source>
</evidence>
<dbReference type="Proteomes" id="UP000216498">
    <property type="component" value="Unassembled WGS sequence"/>
</dbReference>
<keyword evidence="13 14" id="KW-0472">Membrane</keyword>
<name>A0A265NBX1_9BACI</name>
<dbReference type="AlphaFoldDB" id="A0A265NBX1"/>
<evidence type="ECO:0000256" key="13">
    <source>
        <dbReference type="ARBA" id="ARBA00023136"/>
    </source>
</evidence>
<dbReference type="Pfam" id="PF00672">
    <property type="entry name" value="HAMP"/>
    <property type="match status" value="1"/>
</dbReference>
<dbReference type="Pfam" id="PF00512">
    <property type="entry name" value="HisKA"/>
    <property type="match status" value="1"/>
</dbReference>
<dbReference type="EC" id="2.7.13.3" evidence="3"/>
<evidence type="ECO:0000313" key="17">
    <source>
        <dbReference type="EMBL" id="OZU88959.1"/>
    </source>
</evidence>
<sequence>MFNKLSLKTGFLFFVFILVIELLLFFILYTTLASDRVDSVKDNLLSRGNSHSAVLEDYYEETTLEHVARMESASEYTVVITDGNGAIITSSDPVDDEMKSIMENRYDETEPSTGGIAEGDWQQERYIASASPIIINGNTTGYVYMFADTNSVRELIEKLSGQFAVIFFITVVLTIITTFILSRFITLPLIRLKDATEKLSSGQRVELYTERKDELGELAASIADLSSELEHLKTARNDFLGSISHELRTPLTYIKGYADIINRQDLSKDEIKEYTAIIREETEHLTLLIKNLFELAKMDQNKFSIERKQIHLQVLINSIAHRITTVFAEKGIAFSWQCPDDILVYIDAERFEQVLINILDNALKYSSEDSSVHLEVCQSAESTEITVSDQGDGIPEKDVPFLFDRLYRVEKSRSRNSGGTGLGLAISKEIVEAHGGTIQIESELNKGTTVIIKLPME</sequence>
<dbReference type="Gene3D" id="1.10.287.130">
    <property type="match status" value="1"/>
</dbReference>
<keyword evidence="7 14" id="KW-0812">Transmembrane</keyword>
<accession>A0A265NBX1</accession>
<evidence type="ECO:0000256" key="11">
    <source>
        <dbReference type="ARBA" id="ARBA00022989"/>
    </source>
</evidence>
<reference evidence="17 18" key="1">
    <citation type="submission" date="2017-08" db="EMBL/GenBank/DDBJ databases">
        <title>Virgibacillus indicus sp. nov. and Virgibacillus profoundi sp. nov, two moderately halophilic bacteria isolated from marine sediment by using the Microfluidic Streak Plate.</title>
        <authorList>
            <person name="Xu B."/>
            <person name="Hu B."/>
            <person name="Wang J."/>
            <person name="Zhu Y."/>
            <person name="Huang L."/>
            <person name="Du W."/>
            <person name="Huang Y."/>
        </authorList>
    </citation>
    <scope>NUCLEOTIDE SEQUENCE [LARGE SCALE GENOMIC DNA]</scope>
    <source>
        <strain evidence="17 18">IO3-P2-C2</strain>
    </source>
</reference>
<keyword evidence="18" id="KW-1185">Reference proteome</keyword>
<dbReference type="PROSITE" id="PS50109">
    <property type="entry name" value="HIS_KIN"/>
    <property type="match status" value="1"/>
</dbReference>
<dbReference type="GO" id="GO:0000155">
    <property type="term" value="F:phosphorelay sensor kinase activity"/>
    <property type="evidence" value="ECO:0007669"/>
    <property type="project" value="InterPro"/>
</dbReference>
<feature type="domain" description="Histidine kinase" evidence="15">
    <location>
        <begin position="242"/>
        <end position="457"/>
    </location>
</feature>
<keyword evidence="6" id="KW-0808">Transferase</keyword>
<gene>
    <name evidence="17" type="ORF">CIL03_08030</name>
</gene>
<evidence type="ECO:0000256" key="10">
    <source>
        <dbReference type="ARBA" id="ARBA00022840"/>
    </source>
</evidence>
<dbReference type="PANTHER" id="PTHR45528">
    <property type="entry name" value="SENSOR HISTIDINE KINASE CPXA"/>
    <property type="match status" value="1"/>
</dbReference>
<keyword evidence="4" id="KW-1003">Cell membrane</keyword>
<dbReference type="Gene3D" id="6.10.340.10">
    <property type="match status" value="1"/>
</dbReference>
<dbReference type="PRINTS" id="PR00344">
    <property type="entry name" value="BCTRLSENSOR"/>
</dbReference>
<dbReference type="InterPro" id="IPR004358">
    <property type="entry name" value="Sig_transdc_His_kin-like_C"/>
</dbReference>
<dbReference type="InterPro" id="IPR005467">
    <property type="entry name" value="His_kinase_dom"/>
</dbReference>
<evidence type="ECO:0000256" key="8">
    <source>
        <dbReference type="ARBA" id="ARBA00022741"/>
    </source>
</evidence>
<feature type="transmembrane region" description="Helical" evidence="14">
    <location>
        <begin position="12"/>
        <end position="32"/>
    </location>
</feature>
<evidence type="ECO:0000256" key="6">
    <source>
        <dbReference type="ARBA" id="ARBA00022679"/>
    </source>
</evidence>
<evidence type="ECO:0000256" key="5">
    <source>
        <dbReference type="ARBA" id="ARBA00022553"/>
    </source>
</evidence>
<dbReference type="CDD" id="cd06225">
    <property type="entry name" value="HAMP"/>
    <property type="match status" value="1"/>
</dbReference>
<dbReference type="FunFam" id="3.30.565.10:FF:000006">
    <property type="entry name" value="Sensor histidine kinase WalK"/>
    <property type="match status" value="1"/>
</dbReference>
<evidence type="ECO:0000256" key="9">
    <source>
        <dbReference type="ARBA" id="ARBA00022777"/>
    </source>
</evidence>
<dbReference type="PANTHER" id="PTHR45528:SF1">
    <property type="entry name" value="SENSOR HISTIDINE KINASE CPXA"/>
    <property type="match status" value="1"/>
</dbReference>
<dbReference type="InterPro" id="IPR036890">
    <property type="entry name" value="HATPase_C_sf"/>
</dbReference>
<dbReference type="CDD" id="cd00082">
    <property type="entry name" value="HisKA"/>
    <property type="match status" value="1"/>
</dbReference>
<dbReference type="SUPFAM" id="SSF47384">
    <property type="entry name" value="Homodimeric domain of signal transducing histidine kinase"/>
    <property type="match status" value="1"/>
</dbReference>
<dbReference type="InterPro" id="IPR036097">
    <property type="entry name" value="HisK_dim/P_sf"/>
</dbReference>
<dbReference type="InterPro" id="IPR003661">
    <property type="entry name" value="HisK_dim/P_dom"/>
</dbReference>